<dbReference type="PANTHER" id="PTHR42756">
    <property type="entry name" value="TRANSCRIPTIONAL REGULATOR, MARR"/>
    <property type="match status" value="1"/>
</dbReference>
<comment type="caution">
    <text evidence="5">The sequence shown here is derived from an EMBL/GenBank/DDBJ whole genome shotgun (WGS) entry which is preliminary data.</text>
</comment>
<keyword evidence="1" id="KW-0805">Transcription regulation</keyword>
<evidence type="ECO:0000256" key="1">
    <source>
        <dbReference type="ARBA" id="ARBA00023015"/>
    </source>
</evidence>
<dbReference type="InterPro" id="IPR000835">
    <property type="entry name" value="HTH_MarR-typ"/>
</dbReference>
<gene>
    <name evidence="5" type="ORF">FXB42_15380</name>
</gene>
<evidence type="ECO:0000256" key="3">
    <source>
        <dbReference type="ARBA" id="ARBA00023163"/>
    </source>
</evidence>
<keyword evidence="3" id="KW-0804">Transcription</keyword>
<dbReference type="InterPro" id="IPR023187">
    <property type="entry name" value="Tscrpt_reg_MarR-type_CS"/>
</dbReference>
<proteinExistence type="predicted"/>
<dbReference type="GO" id="GO:0003677">
    <property type="term" value="F:DNA binding"/>
    <property type="evidence" value="ECO:0007669"/>
    <property type="project" value="UniProtKB-KW"/>
</dbReference>
<feature type="domain" description="HTH marR-type" evidence="4">
    <location>
        <begin position="15"/>
        <end position="147"/>
    </location>
</feature>
<reference evidence="5 6" key="1">
    <citation type="submission" date="2019-08" db="EMBL/GenBank/DDBJ databases">
        <title>Isolation and enrichment of carboxydotrophic bacteria from anaerobic sludge for the production of bio-based chemicals from syngas.</title>
        <authorList>
            <person name="Antares A.L."/>
            <person name="Moreira J."/>
            <person name="Diender M."/>
            <person name="Parshina S.N."/>
            <person name="Stams A.J.M."/>
            <person name="Alves M."/>
            <person name="Alves J.I."/>
            <person name="Sousa D.Z."/>
        </authorList>
    </citation>
    <scope>NUCLEOTIDE SEQUENCE [LARGE SCALE GENOMIC DNA]</scope>
    <source>
        <strain evidence="5 6">JM</strain>
    </source>
</reference>
<dbReference type="PROSITE" id="PS01117">
    <property type="entry name" value="HTH_MARR_1"/>
    <property type="match status" value="1"/>
</dbReference>
<organism evidence="5 6">
    <name type="scientific">Acetobacterium wieringae</name>
    <dbReference type="NCBI Taxonomy" id="52694"/>
    <lineage>
        <taxon>Bacteria</taxon>
        <taxon>Bacillati</taxon>
        <taxon>Bacillota</taxon>
        <taxon>Clostridia</taxon>
        <taxon>Eubacteriales</taxon>
        <taxon>Eubacteriaceae</taxon>
        <taxon>Acetobacterium</taxon>
    </lineage>
</organism>
<dbReference type="Proteomes" id="UP000322619">
    <property type="component" value="Unassembled WGS sequence"/>
</dbReference>
<dbReference type="PANTHER" id="PTHR42756:SF2">
    <property type="entry name" value="MARR FAMILY REGULATORY PROTEIN"/>
    <property type="match status" value="1"/>
</dbReference>
<protein>
    <submittedName>
        <fullName evidence="5">MarR family transcriptional regulator</fullName>
    </submittedName>
</protein>
<dbReference type="Pfam" id="PF01047">
    <property type="entry name" value="MarR"/>
    <property type="match status" value="1"/>
</dbReference>
<dbReference type="PRINTS" id="PR00598">
    <property type="entry name" value="HTHMARR"/>
</dbReference>
<dbReference type="AlphaFoldDB" id="A0A5D0WI02"/>
<dbReference type="InterPro" id="IPR036388">
    <property type="entry name" value="WH-like_DNA-bd_sf"/>
</dbReference>
<sequence length="156" mass="18007">MLILRTAQEDPNLHRERIGKNISIVYRYSQVFLNPILKEYDLGSGQYTFLINLFENNGINQEKLTELVKIDKANTARAINKLVEKGYVVKKVSKEDKRAYELYTTEKAEAIRDRLNSIFDSWNEILLQGLSEAEENQLAALLDKVETNISTHFNQA</sequence>
<dbReference type="GO" id="GO:0003700">
    <property type="term" value="F:DNA-binding transcription factor activity"/>
    <property type="evidence" value="ECO:0007669"/>
    <property type="project" value="InterPro"/>
</dbReference>
<evidence type="ECO:0000256" key="2">
    <source>
        <dbReference type="ARBA" id="ARBA00023125"/>
    </source>
</evidence>
<keyword evidence="2" id="KW-0238">DNA-binding</keyword>
<accession>A0A5D0WI02</accession>
<dbReference type="Gene3D" id="1.10.10.10">
    <property type="entry name" value="Winged helix-like DNA-binding domain superfamily/Winged helix DNA-binding domain"/>
    <property type="match status" value="1"/>
</dbReference>
<dbReference type="InterPro" id="IPR036390">
    <property type="entry name" value="WH_DNA-bd_sf"/>
</dbReference>
<dbReference type="EMBL" id="VSLA01000029">
    <property type="protein sequence ID" value="TYC83634.1"/>
    <property type="molecule type" value="Genomic_DNA"/>
</dbReference>
<dbReference type="SMART" id="SM00347">
    <property type="entry name" value="HTH_MARR"/>
    <property type="match status" value="1"/>
</dbReference>
<evidence type="ECO:0000313" key="5">
    <source>
        <dbReference type="EMBL" id="TYC83634.1"/>
    </source>
</evidence>
<evidence type="ECO:0000259" key="4">
    <source>
        <dbReference type="PROSITE" id="PS50995"/>
    </source>
</evidence>
<evidence type="ECO:0000313" key="6">
    <source>
        <dbReference type="Proteomes" id="UP000322619"/>
    </source>
</evidence>
<dbReference type="PROSITE" id="PS50995">
    <property type="entry name" value="HTH_MARR_2"/>
    <property type="match status" value="1"/>
</dbReference>
<name>A0A5D0WI02_9FIRM</name>
<dbReference type="SUPFAM" id="SSF46785">
    <property type="entry name" value="Winged helix' DNA-binding domain"/>
    <property type="match status" value="1"/>
</dbReference>